<reference evidence="2" key="1">
    <citation type="journal article" date="2017" name="Genome Announc.">
        <title>Genome Sequence of Fowl Aviadenovirus A Strain JM1/1, Which Caused Gizzard Erosions in Japan.</title>
        <authorList>
            <person name="Thanasut K."/>
            <person name="Fujino K."/>
            <person name="Taharaguchi M."/>
            <person name="Taharaguchi S."/>
            <person name="Shimokawa F."/>
            <person name="Murakami M."/>
            <person name="Takase K."/>
        </authorList>
    </citation>
    <scope>NUCLEOTIDE SEQUENCE [LARGE SCALE GENOMIC DNA]</scope>
    <source>
        <strain evidence="2">JM1/1</strain>
    </source>
</reference>
<sequence length="107" mass="11936">MVASCHTLTIIPKEARSNCYRAYSRASCWCCLRTDNVRMCRRPLQNLLASVQRSRLRRKGPINGKQGSAIPTQSADCGLQHPYLWTRNPTPRGLSRLAASVPTAPEP</sequence>
<proteinExistence type="predicted"/>
<dbReference type="EMBL" id="MF168407">
    <property type="protein sequence ID" value="ASU56004.1"/>
    <property type="molecule type" value="Genomic_DNA"/>
</dbReference>
<evidence type="ECO:0000313" key="2">
    <source>
        <dbReference type="EMBL" id="ASU56004.1"/>
    </source>
</evidence>
<evidence type="ECO:0000256" key="1">
    <source>
        <dbReference type="SAM" id="MobiDB-lite"/>
    </source>
</evidence>
<name>A0A286QWU1_9ADEN</name>
<feature type="region of interest" description="Disordered" evidence="1">
    <location>
        <begin position="88"/>
        <end position="107"/>
    </location>
</feature>
<protein>
    <submittedName>
        <fullName evidence="2">ORF15</fullName>
    </submittedName>
</protein>
<dbReference type="Proteomes" id="UP000315483">
    <property type="component" value="Segment"/>
</dbReference>
<organism evidence="2">
    <name type="scientific">Fowl aviadenovirus A</name>
    <dbReference type="NCBI Taxonomy" id="190061"/>
    <lineage>
        <taxon>Viruses</taxon>
        <taxon>Varidnaviria</taxon>
        <taxon>Bamfordvirae</taxon>
        <taxon>Preplasmiviricota</taxon>
        <taxon>Polisuviricotina</taxon>
        <taxon>Pharingeaviricetes</taxon>
        <taxon>Rowavirales</taxon>
        <taxon>Adenoviridae</taxon>
        <taxon>Aviadenovirus</taxon>
        <taxon>Aviadenovirus ventriculi</taxon>
    </lineage>
</organism>
<accession>A0A286QWU1</accession>